<dbReference type="PROSITE" id="PS50010">
    <property type="entry name" value="DH_2"/>
    <property type="match status" value="1"/>
</dbReference>
<evidence type="ECO:0000256" key="2">
    <source>
        <dbReference type="SAM" id="MobiDB-lite"/>
    </source>
</evidence>
<feature type="region of interest" description="Disordered" evidence="2">
    <location>
        <begin position="1722"/>
        <end position="1762"/>
    </location>
</feature>
<dbReference type="InterPro" id="IPR000219">
    <property type="entry name" value="DH_dom"/>
</dbReference>
<feature type="compositionally biased region" description="Polar residues" evidence="2">
    <location>
        <begin position="1266"/>
        <end position="1286"/>
    </location>
</feature>
<dbReference type="InterPro" id="IPR011993">
    <property type="entry name" value="PH-like_dom_sf"/>
</dbReference>
<protein>
    <submittedName>
        <fullName evidence="5">Uncharacterized protein</fullName>
    </submittedName>
</protein>
<evidence type="ECO:0000259" key="3">
    <source>
        <dbReference type="PROSITE" id="PS50003"/>
    </source>
</evidence>
<reference evidence="5 6" key="1">
    <citation type="journal article" date="2023" name="Mol. Biol. Evol.">
        <title>Genomics of Secondarily Temperate Adaptation in the Only Non-Antarctic Icefish.</title>
        <authorList>
            <person name="Rivera-Colon A.G."/>
            <person name="Rayamajhi N."/>
            <person name="Minhas B.F."/>
            <person name="Madrigal G."/>
            <person name="Bilyk K.T."/>
            <person name="Yoon V."/>
            <person name="Hune M."/>
            <person name="Gregory S."/>
            <person name="Cheng C.H.C."/>
            <person name="Catchen J.M."/>
        </authorList>
    </citation>
    <scope>NUCLEOTIDE SEQUENCE [LARGE SCALE GENOMIC DNA]</scope>
    <source>
        <strain evidence="5">JC2023a</strain>
    </source>
</reference>
<dbReference type="Pfam" id="PF22697">
    <property type="entry name" value="SOS1_NGEF_PH"/>
    <property type="match status" value="1"/>
</dbReference>
<gene>
    <name evidence="5" type="ORF">CesoFtcFv8_011081</name>
</gene>
<evidence type="ECO:0000313" key="6">
    <source>
        <dbReference type="Proteomes" id="UP001335648"/>
    </source>
</evidence>
<feature type="compositionally biased region" description="Polar residues" evidence="2">
    <location>
        <begin position="580"/>
        <end position="602"/>
    </location>
</feature>
<dbReference type="SUPFAM" id="SSF48065">
    <property type="entry name" value="DBL homology domain (DH-domain)"/>
    <property type="match status" value="1"/>
</dbReference>
<organism evidence="5 6">
    <name type="scientific">Champsocephalus esox</name>
    <name type="common">pike icefish</name>
    <dbReference type="NCBI Taxonomy" id="159716"/>
    <lineage>
        <taxon>Eukaryota</taxon>
        <taxon>Metazoa</taxon>
        <taxon>Chordata</taxon>
        <taxon>Craniata</taxon>
        <taxon>Vertebrata</taxon>
        <taxon>Euteleostomi</taxon>
        <taxon>Actinopterygii</taxon>
        <taxon>Neopterygii</taxon>
        <taxon>Teleostei</taxon>
        <taxon>Neoteleostei</taxon>
        <taxon>Acanthomorphata</taxon>
        <taxon>Eupercaria</taxon>
        <taxon>Perciformes</taxon>
        <taxon>Notothenioidei</taxon>
        <taxon>Channichthyidae</taxon>
        <taxon>Champsocephalus</taxon>
    </lineage>
</organism>
<feature type="domain" description="DH" evidence="4">
    <location>
        <begin position="1330"/>
        <end position="1541"/>
    </location>
</feature>
<dbReference type="Gene3D" id="1.20.58.60">
    <property type="match status" value="1"/>
</dbReference>
<dbReference type="InterPro" id="IPR035899">
    <property type="entry name" value="DBL_dom_sf"/>
</dbReference>
<dbReference type="EMBL" id="JAULUE010002054">
    <property type="protein sequence ID" value="KAK5894383.1"/>
    <property type="molecule type" value="Genomic_DNA"/>
</dbReference>
<dbReference type="InterPro" id="IPR055251">
    <property type="entry name" value="SOS1_NGEF_PH"/>
</dbReference>
<feature type="compositionally biased region" description="Polar residues" evidence="2">
    <location>
        <begin position="1174"/>
        <end position="1185"/>
    </location>
</feature>
<dbReference type="CDD" id="cd13242">
    <property type="entry name" value="PH_puratrophin-1"/>
    <property type="match status" value="1"/>
</dbReference>
<keyword evidence="1" id="KW-0344">Guanine-nucleotide releasing factor</keyword>
<dbReference type="SMART" id="SM00233">
    <property type="entry name" value="PH"/>
    <property type="match status" value="1"/>
</dbReference>
<dbReference type="InterPro" id="IPR052231">
    <property type="entry name" value="Rho_GEF_signaling-related"/>
</dbReference>
<dbReference type="Pfam" id="PF00621">
    <property type="entry name" value="RhoGEF"/>
    <property type="match status" value="1"/>
</dbReference>
<dbReference type="PANTHER" id="PTHR45845:SF2">
    <property type="entry name" value="RIKEN CDNA D630003M21 GENE"/>
    <property type="match status" value="1"/>
</dbReference>
<feature type="region of interest" description="Disordered" evidence="2">
    <location>
        <begin position="1026"/>
        <end position="1074"/>
    </location>
</feature>
<dbReference type="InterPro" id="IPR001331">
    <property type="entry name" value="GDS_CDC24_CS"/>
</dbReference>
<name>A0AAN8GXB6_9TELE</name>
<dbReference type="PANTHER" id="PTHR45845">
    <property type="entry name" value="RHO GUANINE NUCLEOTIDE EXCHANGE FACTOR-RELATED"/>
    <property type="match status" value="1"/>
</dbReference>
<proteinExistence type="predicted"/>
<dbReference type="SUPFAM" id="SSF50729">
    <property type="entry name" value="PH domain-like"/>
    <property type="match status" value="1"/>
</dbReference>
<evidence type="ECO:0000259" key="4">
    <source>
        <dbReference type="PROSITE" id="PS50010"/>
    </source>
</evidence>
<dbReference type="GO" id="GO:0005085">
    <property type="term" value="F:guanyl-nucleotide exchange factor activity"/>
    <property type="evidence" value="ECO:0007669"/>
    <property type="project" value="UniProtKB-KW"/>
</dbReference>
<dbReference type="Gene3D" id="1.20.900.10">
    <property type="entry name" value="Dbl homology (DH) domain"/>
    <property type="match status" value="1"/>
</dbReference>
<feature type="compositionally biased region" description="Low complexity" evidence="2">
    <location>
        <begin position="1724"/>
        <end position="1746"/>
    </location>
</feature>
<feature type="region of interest" description="Disordered" evidence="2">
    <location>
        <begin position="559"/>
        <end position="616"/>
    </location>
</feature>
<evidence type="ECO:0000256" key="1">
    <source>
        <dbReference type="ARBA" id="ARBA00022658"/>
    </source>
</evidence>
<accession>A0AAN8GXB6</accession>
<sequence>MGHLIHSNNPNSLESSIQNLLSVLYPPFEATAPTLLSQLFQVIDSRYRGDALRCLLDFLVPAKHILDSVQQAACAQYSDVLFLCEGWPLCLRDQVVIHLAPINPLILQPGDFYLQVAPFCDQSARIVVCSLLEEEGLEVEVVEENPIPETSYPCIFSSDWLEEINQGRHGTPLSRCLLTTEQGVVRLPWGRVAVPDFVDVPLCAGSNMASAPPSYPPLPPIPPPLPHFPESSSSNSIFPLPPSKESPHPDSLEVSQCVRFSEKPCTPCQRRRQGEKASRAPELKCRYRDSYQAAINNPVNFKQERGQMLAMVEEDGFSKCDERLPETEDPRCNVQGMWITPATQQQPPSSVCEESGEKSSVPYWKTGDTKNAPCMDYRGTNALQCEATPERTTQPFREPRDAHSAKTYGTLHDVNGTHLAAGTRTNTNGALSSSNIQPDVISVKHGGLPFTSSEISAVNLKPRERLQSRTISTGVSANFPLSASQNRPESMSDGRCSSLSTAVVDTSEKCSLVLVEGQNVRRKDNSGSCGKIPQLHVVKCKNSTAFGLVSPKISRRNMAAPEAAQPGSTFSSRDGHQAEKPSQTDPIQAAETQKMSQPTSTRPRPDHLPLGSPDPRAHPLYLGVAALTGGRDRTGRAIVELYGHHQGWRSAVTSQELFQMLLYFRTITRREIREAGMTLIFDSRKINPQPQLYKALMALQELTLHAVNSFVLLVDKDRHLQPERCPGIQTEVVTSMKALLKLVEASQLSSRLDGAMSHSPCDWIELHQKLFPFVSDLHEASSLLLRAISRLEEPQRTDTVQCVQQCMVDQRTLMRNVLEDSRLVELQREGGAVLARLRKESDLKYPHCEELSDAVDSVSSLYNYVEEQAHVLVQRSNMSVEHLEYLLQLREMEGHFTQMQQWFTAEGERHLPEAESVEDSGEQMEQTLNSFTRFLIEANDRRHHAMTLVSEAELLQQSGFSYPETEEFWTLVCSFKSGLEEFLCRAEACGRELQTMVNVCDFCEQANALASECIEYLDQTQSRIYQKQNRDQDTAPVNQANTQRHNQDPRSSTASLFPSDASHPTTTSVIPSSSDTSVLQTFQDRFLQFSPDIFQEVKAQASALRGSRGMQVWNVAWLRCQEARQQLQERIQEVDEVFHPEPDSSSWCEGHYVDVWEGIVSGAVDLGKRRPILGSNNTDPTSAACSNIKPEDHSQGSKVPPQSPHRTARRTERETRRRQTSRARSDRDAAALSQSYTVGCQWFPWGRGLGSRSVSQDSCITAAVTAGSSTPPEQRVRPSSSCSHHGQPSCRILQEAQKFQLSRHGSFCSEDSWRAFGSANPQESASNALRLQRVLEELVFTEREYVRSLGYILTHYLPLLDRPDIPQDLRGKRGVIFGNLEKLYDFHSHYFLPELEACQREPAMVARCFLRHSESFGLYALYSKNKPLSDALILHRRHDIFKKKQQELGDMMDLSSYLLRPIQRISKYSLLLQDMLALSGSHRPKDIIQDSLHASSMCPQSVSGPGSYVPDQMSRERERERAEIQAAADLVRFQMRHGNDLLTMDAIQDCDVNLKEQGQLIRQDEFNVFFRKKKCVRRIFLFEDLILFSKTKKTVIGNDVYVYKQSFKTSDIGMTHNSSVSGLCFEIWFRRRKSGDTYTLKAPSMEVKKAWTTDLERILWDQAAHSRDLRLQERVFMGMSRKPFMDIQPSDAAICDRSVSCALPGRIPVVCYSHRGLEYPRPHSIGSGSTASTTISQSSSSSGRGSLPPAGYPGNQSQGAETGLSVYSSPEAVTENEINNLHLRQYHLHRNCEQWKSNHLLMDSTSSSGEHINVFSSSDCSCVSAINAEVVDDSSSVLQGDDITIGKSTEV</sequence>
<dbReference type="Gene3D" id="2.30.29.30">
    <property type="entry name" value="Pleckstrin-homology domain (PH domain)/Phosphotyrosine-binding domain (PTB)"/>
    <property type="match status" value="1"/>
</dbReference>
<dbReference type="PROSITE" id="PS00741">
    <property type="entry name" value="DH_1"/>
    <property type="match status" value="1"/>
</dbReference>
<dbReference type="Proteomes" id="UP001335648">
    <property type="component" value="Unassembled WGS sequence"/>
</dbReference>
<dbReference type="PROSITE" id="PS50003">
    <property type="entry name" value="PH_DOMAIN"/>
    <property type="match status" value="1"/>
</dbReference>
<feature type="compositionally biased region" description="Basic and acidic residues" evidence="2">
    <location>
        <begin position="1209"/>
        <end position="1229"/>
    </location>
</feature>
<feature type="region of interest" description="Disordered" evidence="2">
    <location>
        <begin position="1171"/>
        <end position="1230"/>
    </location>
</feature>
<feature type="compositionally biased region" description="Polar residues" evidence="2">
    <location>
        <begin position="1035"/>
        <end position="1074"/>
    </location>
</feature>
<feature type="domain" description="PH" evidence="3">
    <location>
        <begin position="1553"/>
        <end position="1660"/>
    </location>
</feature>
<comment type="caution">
    <text evidence="5">The sequence shown here is derived from an EMBL/GenBank/DDBJ whole genome shotgun (WGS) entry which is preliminary data.</text>
</comment>
<feature type="region of interest" description="Disordered" evidence="2">
    <location>
        <begin position="220"/>
        <end position="251"/>
    </location>
</feature>
<feature type="region of interest" description="Disordered" evidence="2">
    <location>
        <begin position="1265"/>
        <end position="1287"/>
    </location>
</feature>
<evidence type="ECO:0000313" key="5">
    <source>
        <dbReference type="EMBL" id="KAK5894383.1"/>
    </source>
</evidence>
<dbReference type="InterPro" id="IPR001849">
    <property type="entry name" value="PH_domain"/>
</dbReference>
<dbReference type="CDD" id="cd00160">
    <property type="entry name" value="RhoGEF"/>
    <property type="match status" value="1"/>
</dbReference>
<dbReference type="SMART" id="SM00325">
    <property type="entry name" value="RhoGEF"/>
    <property type="match status" value="1"/>
</dbReference>
<dbReference type="GO" id="GO:0035556">
    <property type="term" value="P:intracellular signal transduction"/>
    <property type="evidence" value="ECO:0007669"/>
    <property type="project" value="InterPro"/>
</dbReference>
<keyword evidence="6" id="KW-1185">Reference proteome</keyword>